<gene>
    <name evidence="3" type="ORF">E4191_11420</name>
</gene>
<accession>A0A4P7HPE3</accession>
<dbReference type="Proteomes" id="UP000296374">
    <property type="component" value="Chromosome"/>
</dbReference>
<name>A0A4P7HPE3_9RHOB</name>
<feature type="transmembrane region" description="Helical" evidence="2">
    <location>
        <begin position="50"/>
        <end position="72"/>
    </location>
</feature>
<evidence type="ECO:0000256" key="1">
    <source>
        <dbReference type="SAM" id="MobiDB-lite"/>
    </source>
</evidence>
<dbReference type="PROSITE" id="PS51257">
    <property type="entry name" value="PROKAR_LIPOPROTEIN"/>
    <property type="match status" value="1"/>
</dbReference>
<dbReference type="KEGG" id="plia:E4191_11420"/>
<feature type="region of interest" description="Disordered" evidence="1">
    <location>
        <begin position="78"/>
        <end position="106"/>
    </location>
</feature>
<protein>
    <submittedName>
        <fullName evidence="3">DUF2484 family protein</fullName>
    </submittedName>
</protein>
<sequence>MATQPRHAGLALALVALWLVLACLVAQLPARWQLRATWALILAGVPALGWLTLLWGPGVGVGGLGLGLLILLGRPTARRRRRTPEARETAGPPDSAPFAGGPEGRP</sequence>
<dbReference type="AlphaFoldDB" id="A0A4P7HPE3"/>
<evidence type="ECO:0000313" key="4">
    <source>
        <dbReference type="Proteomes" id="UP000296374"/>
    </source>
</evidence>
<dbReference type="Pfam" id="PF10658">
    <property type="entry name" value="DUF2484"/>
    <property type="match status" value="1"/>
</dbReference>
<reference evidence="4" key="1">
    <citation type="submission" date="2019-03" db="EMBL/GenBank/DDBJ databases">
        <authorList>
            <person name="Li J."/>
        </authorList>
    </citation>
    <scope>NUCLEOTIDE SEQUENCE [LARGE SCALE GENOMIC DNA]</scope>
    <source>
        <strain evidence="4">2251</strain>
    </source>
</reference>
<evidence type="ECO:0000256" key="2">
    <source>
        <dbReference type="SAM" id="Phobius"/>
    </source>
</evidence>
<proteinExistence type="predicted"/>
<keyword evidence="2" id="KW-0472">Membrane</keyword>
<keyword evidence="2" id="KW-0812">Transmembrane</keyword>
<organism evidence="3 4">
    <name type="scientific">Paracoccus liaowanqingii</name>
    <dbReference type="NCBI Taxonomy" id="2560053"/>
    <lineage>
        <taxon>Bacteria</taxon>
        <taxon>Pseudomonadati</taxon>
        <taxon>Pseudomonadota</taxon>
        <taxon>Alphaproteobacteria</taxon>
        <taxon>Rhodobacterales</taxon>
        <taxon>Paracoccaceae</taxon>
        <taxon>Paracoccus</taxon>
    </lineage>
</organism>
<keyword evidence="2" id="KW-1133">Transmembrane helix</keyword>
<evidence type="ECO:0000313" key="3">
    <source>
        <dbReference type="EMBL" id="QBX36185.1"/>
    </source>
</evidence>
<dbReference type="EMBL" id="CP038439">
    <property type="protein sequence ID" value="QBX36185.1"/>
    <property type="molecule type" value="Genomic_DNA"/>
</dbReference>
<dbReference type="InterPro" id="IPR018919">
    <property type="entry name" value="DUF2484"/>
</dbReference>